<protein>
    <submittedName>
        <fullName evidence="1">Uncharacterized protein</fullName>
    </submittedName>
</protein>
<name>A0A9W5YI29_9FIRM</name>
<evidence type="ECO:0000313" key="2">
    <source>
        <dbReference type="Proteomes" id="UP001144256"/>
    </source>
</evidence>
<dbReference type="RefSeq" id="WP_281819805.1">
    <property type="nucleotide sequence ID" value="NZ_BRLB01000031.1"/>
</dbReference>
<dbReference type="AlphaFoldDB" id="A0A9W5YI29"/>
<comment type="caution">
    <text evidence="1">The sequence shown here is derived from an EMBL/GenBank/DDBJ whole genome shotgun (WGS) entry which is preliminary data.</text>
</comment>
<dbReference type="EMBL" id="BRLB01000031">
    <property type="protein sequence ID" value="GKX32319.1"/>
    <property type="molecule type" value="Genomic_DNA"/>
</dbReference>
<gene>
    <name evidence="1" type="ORF">SH1V18_47990</name>
</gene>
<dbReference type="Proteomes" id="UP001144256">
    <property type="component" value="Unassembled WGS sequence"/>
</dbReference>
<keyword evidence="2" id="KW-1185">Reference proteome</keyword>
<accession>A0A9W5YI29</accession>
<proteinExistence type="predicted"/>
<evidence type="ECO:0000313" key="1">
    <source>
        <dbReference type="EMBL" id="GKX32319.1"/>
    </source>
</evidence>
<reference evidence="1" key="1">
    <citation type="submission" date="2022-06" db="EMBL/GenBank/DDBJ databases">
        <title>Vallitalea longa sp. nov., an anaerobic bacterium isolated from marine sediment.</title>
        <authorList>
            <person name="Hirano S."/>
            <person name="Terahara T."/>
            <person name="Mori K."/>
            <person name="Hamada M."/>
            <person name="Matsumoto R."/>
            <person name="Kobayashi T."/>
        </authorList>
    </citation>
    <scope>NUCLEOTIDE SEQUENCE</scope>
    <source>
        <strain evidence="1">SH18-1</strain>
    </source>
</reference>
<sequence length="191" mass="22882">MRLLANRNHEIKYRKEINMNTEIFMSLLDVKKETYLCKINTYKINYSITYKECSKNINIIIYKGRKLIGKSIKAIPVFDEGKYSLNTSVYLKAQKISFEIIIYNSEYKFLSKLMKNNVHVISQRKAIDIIDAYKILEKYQEERNIKLKILKNEFVENSCYDENGIESIRYDFNIEDNDNYLALYIDNKRYL</sequence>
<organism evidence="1 2">
    <name type="scientific">Vallitalea longa</name>
    <dbReference type="NCBI Taxonomy" id="2936439"/>
    <lineage>
        <taxon>Bacteria</taxon>
        <taxon>Bacillati</taxon>
        <taxon>Bacillota</taxon>
        <taxon>Clostridia</taxon>
        <taxon>Lachnospirales</taxon>
        <taxon>Vallitaleaceae</taxon>
        <taxon>Vallitalea</taxon>
    </lineage>
</organism>